<dbReference type="SUPFAM" id="SSF51905">
    <property type="entry name" value="FAD/NAD(P)-binding domain"/>
    <property type="match status" value="1"/>
</dbReference>
<proteinExistence type="inferred from homology"/>
<evidence type="ECO:0000256" key="5">
    <source>
        <dbReference type="ARBA" id="ARBA00023002"/>
    </source>
</evidence>
<dbReference type="Proteomes" id="UP000231358">
    <property type="component" value="Unassembled WGS sequence"/>
</dbReference>
<evidence type="ECO:0000259" key="7">
    <source>
        <dbReference type="Pfam" id="PF01266"/>
    </source>
</evidence>
<keyword evidence="5" id="KW-0560">Oxidoreductase</keyword>
<dbReference type="GO" id="GO:0004657">
    <property type="term" value="F:proline dehydrogenase activity"/>
    <property type="evidence" value="ECO:0007669"/>
    <property type="project" value="TreeGrafter"/>
</dbReference>
<dbReference type="InterPro" id="IPR045170">
    <property type="entry name" value="MTOX"/>
</dbReference>
<dbReference type="Gene3D" id="3.50.50.60">
    <property type="entry name" value="FAD/NAD(P)-binding domain"/>
    <property type="match status" value="1"/>
</dbReference>
<dbReference type="PANTHER" id="PTHR10961">
    <property type="entry name" value="PEROXISOMAL SARCOSINE OXIDASE"/>
    <property type="match status" value="1"/>
</dbReference>
<dbReference type="GO" id="GO:0008115">
    <property type="term" value="F:sarcosine oxidase activity"/>
    <property type="evidence" value="ECO:0007669"/>
    <property type="project" value="TreeGrafter"/>
</dbReference>
<dbReference type="Gene3D" id="3.30.9.10">
    <property type="entry name" value="D-Amino Acid Oxidase, subunit A, domain 2"/>
    <property type="match status" value="1"/>
</dbReference>
<evidence type="ECO:0000256" key="4">
    <source>
        <dbReference type="ARBA" id="ARBA00022827"/>
    </source>
</evidence>
<feature type="compositionally biased region" description="Basic and acidic residues" evidence="6">
    <location>
        <begin position="527"/>
        <end position="541"/>
    </location>
</feature>
<organism evidence="8 9">
    <name type="scientific">Aspergillus arachidicola</name>
    <dbReference type="NCBI Taxonomy" id="656916"/>
    <lineage>
        <taxon>Eukaryota</taxon>
        <taxon>Fungi</taxon>
        <taxon>Dikarya</taxon>
        <taxon>Ascomycota</taxon>
        <taxon>Pezizomycotina</taxon>
        <taxon>Eurotiomycetes</taxon>
        <taxon>Eurotiomycetidae</taxon>
        <taxon>Eurotiales</taxon>
        <taxon>Aspergillaceae</taxon>
        <taxon>Aspergillus</taxon>
        <taxon>Aspergillus subgen. Circumdati</taxon>
    </lineage>
</organism>
<protein>
    <submittedName>
        <fullName evidence="8">Sarcosine oxidase</fullName>
    </submittedName>
</protein>
<dbReference type="SUPFAM" id="SSF54373">
    <property type="entry name" value="FAD-linked reductases, C-terminal domain"/>
    <property type="match status" value="1"/>
</dbReference>
<comment type="caution">
    <text evidence="8">The sequence shown here is derived from an EMBL/GenBank/DDBJ whole genome shotgun (WGS) entry which is preliminary data.</text>
</comment>
<name>A0A2G7FM14_9EURO</name>
<feature type="region of interest" description="Disordered" evidence="6">
    <location>
        <begin position="497"/>
        <end position="544"/>
    </location>
</feature>
<accession>A0A2G7FM14</accession>
<evidence type="ECO:0000256" key="3">
    <source>
        <dbReference type="ARBA" id="ARBA00022630"/>
    </source>
</evidence>
<evidence type="ECO:0000256" key="2">
    <source>
        <dbReference type="ARBA" id="ARBA00010989"/>
    </source>
</evidence>
<keyword evidence="3" id="KW-0285">Flavoprotein</keyword>
<dbReference type="EMBL" id="NEXV01000549">
    <property type="protein sequence ID" value="PIG81593.1"/>
    <property type="molecule type" value="Genomic_DNA"/>
</dbReference>
<evidence type="ECO:0000256" key="6">
    <source>
        <dbReference type="SAM" id="MobiDB-lite"/>
    </source>
</evidence>
<dbReference type="GO" id="GO:0050031">
    <property type="term" value="F:L-pipecolate oxidase activity"/>
    <property type="evidence" value="ECO:0007669"/>
    <property type="project" value="TreeGrafter"/>
</dbReference>
<gene>
    <name evidence="8" type="ORF">AARAC_002119</name>
</gene>
<dbReference type="InterPro" id="IPR036188">
    <property type="entry name" value="FAD/NAD-bd_sf"/>
</dbReference>
<evidence type="ECO:0000313" key="9">
    <source>
        <dbReference type="Proteomes" id="UP000231358"/>
    </source>
</evidence>
<dbReference type="CDD" id="cd12148">
    <property type="entry name" value="fungal_TF_MHR"/>
    <property type="match status" value="1"/>
</dbReference>
<comment type="similarity">
    <text evidence="2">Belongs to the MSOX/MTOX family.</text>
</comment>
<dbReference type="InterPro" id="IPR006076">
    <property type="entry name" value="FAD-dep_OxRdtase"/>
</dbReference>
<dbReference type="Pfam" id="PF01266">
    <property type="entry name" value="DAO"/>
    <property type="match status" value="1"/>
</dbReference>
<evidence type="ECO:0000256" key="1">
    <source>
        <dbReference type="ARBA" id="ARBA00001974"/>
    </source>
</evidence>
<reference evidence="8 9" key="1">
    <citation type="submission" date="2017-05" db="EMBL/GenBank/DDBJ databases">
        <title>Genome sequence for an aflatoxigenic pathogen of Argentinian peanut, Aspergillus arachidicola.</title>
        <authorList>
            <person name="Moore G."/>
            <person name="Beltz S.B."/>
            <person name="Mack B.M."/>
        </authorList>
    </citation>
    <scope>NUCLEOTIDE SEQUENCE [LARGE SCALE GENOMIC DNA]</scope>
    <source>
        <strain evidence="8 9">CBS 117610</strain>
    </source>
</reference>
<evidence type="ECO:0000313" key="8">
    <source>
        <dbReference type="EMBL" id="PIG81593.1"/>
    </source>
</evidence>
<feature type="compositionally biased region" description="Polar residues" evidence="6">
    <location>
        <begin position="512"/>
        <end position="526"/>
    </location>
</feature>
<dbReference type="PANTHER" id="PTHR10961:SF45">
    <property type="entry name" value="FAD DEPENDENT OXIDOREDUCTASE DOMAIN-CONTAINING PROTEIN-RELATED"/>
    <property type="match status" value="1"/>
</dbReference>
<sequence>MANKTPPKTDTILIIGAGVFGLSMALELSSRGYKNITVLDRYPPPVPDGSSVDISRIIRSEYADPVYSQMAQEALKGWKSEYKDHYHHTGFVMLSETASNPYIEKSLDIIHAQGRTLKEFVNGNGLKEMYPDLHADLSSLRAYHNPEGGWADAEGSIRHLSHRCSQAGVSFVTGPRGTVLSLRRQGSRVVGVNVASGEFIPANQVILSTGAWSNLLLDVAHTASASGQPVGFIQLSPEEARSIAKTPVMINLSSGIFCFPPTPGTNILKVARHSYGFATSIRSVATNRTVSSPKLGSNNADKSFLPQEADKALRDGLRQLIPRFADRPWSNRRLCWYTDTPEGDFVVDYHPQMDGLFVAIGGAGHGFKFLPVLGRYIADRYENRAPEVLRQKWRLRLPDGSGDLKIGDGSRGGPPLRMLSVEEQTIQVVLVLAQYLSPLYPALKDKVAVQYQNFSVHAGMSYKKATQSSQPQYYSPVIRFTPKHYYQLGLTMSTDDYRPPKRARQACDPCRNSRQTMTPVTVQMESASRDEHAGDSRRDPDNQSSISRAAQLYLSFCNYQPLPLFDPEDFVETIATRDPELILAIQAISLRFEREVEVGEAGMLEYAKNARSMIMDRINNGNLELSTLQTLCLLAMFEFSVGHTIQAGLTLNMADYLTQSVNITSEVLANIQADADEKRRCSWSIYMLRHLQGDGIQTSRLISGVRTPFNTGSGLSPKYTPPSIREPRGSNTKEDLGLVSYTIQLSEVWALAMNYAATKVDPVSLPPWFPESDYSVVSFRHTEFDSLVPLKYRYHAENIQNHSLQELNQRRDFWGPWLFVQIIQTMPHSFIRQSFENITLHASWILHLIDLVEHKGFVDDQGLRDTARNGYNKCVRFLQPLGERWPHVRNMMQKLHRLREGVSTSTNSQSWSNNAKLLWELLVYDRASSSQSSSDFFGATLSDPNARHTASRFMTPDPDFPLVGSAGISGHKTVAKEVVAYPPESVSTPPASFTSGPDMHQVPSAEPFGLIGTPTEGMLNDSLFLAPESYGRAIEDWWNFTSS</sequence>
<dbReference type="GO" id="GO:0050660">
    <property type="term" value="F:flavin adenine dinucleotide binding"/>
    <property type="evidence" value="ECO:0007669"/>
    <property type="project" value="InterPro"/>
</dbReference>
<keyword evidence="9" id="KW-1185">Reference proteome</keyword>
<comment type="cofactor">
    <cofactor evidence="1">
        <name>FAD</name>
        <dbReference type="ChEBI" id="CHEBI:57692"/>
    </cofactor>
</comment>
<dbReference type="AlphaFoldDB" id="A0A2G7FM14"/>
<keyword evidence="4" id="KW-0274">FAD</keyword>
<feature type="domain" description="FAD dependent oxidoreductase" evidence="7">
    <location>
        <begin position="12"/>
        <end position="380"/>
    </location>
</feature>
<dbReference type="STRING" id="656916.A0A2G7FM14"/>